<keyword evidence="2" id="KW-1185">Reference proteome</keyword>
<reference evidence="1 2" key="1">
    <citation type="submission" date="2020-09" db="EMBL/GenBank/DDBJ databases">
        <title>De no assembly of potato wild relative species, Solanum commersonii.</title>
        <authorList>
            <person name="Cho K."/>
        </authorList>
    </citation>
    <scope>NUCLEOTIDE SEQUENCE [LARGE SCALE GENOMIC DNA]</scope>
    <source>
        <strain evidence="1">LZ3.2</strain>
        <tissue evidence="1">Leaf</tissue>
    </source>
</reference>
<dbReference type="AlphaFoldDB" id="A0A9J5YUB4"/>
<protein>
    <submittedName>
        <fullName evidence="1">Uncharacterized protein</fullName>
    </submittedName>
</protein>
<evidence type="ECO:0000313" key="2">
    <source>
        <dbReference type="Proteomes" id="UP000824120"/>
    </source>
</evidence>
<dbReference type="Proteomes" id="UP000824120">
    <property type="component" value="Chromosome 6"/>
</dbReference>
<sequence>MPDGGNFYIILLGSSFCEWKSNCSGVLLLEFTMATNYAASSYSTKTAYYVYSNESGKKYSIKQHDRNSEHLQTPNK</sequence>
<organism evidence="1 2">
    <name type="scientific">Solanum commersonii</name>
    <name type="common">Commerson's wild potato</name>
    <name type="synonym">Commerson's nightshade</name>
    <dbReference type="NCBI Taxonomy" id="4109"/>
    <lineage>
        <taxon>Eukaryota</taxon>
        <taxon>Viridiplantae</taxon>
        <taxon>Streptophyta</taxon>
        <taxon>Embryophyta</taxon>
        <taxon>Tracheophyta</taxon>
        <taxon>Spermatophyta</taxon>
        <taxon>Magnoliopsida</taxon>
        <taxon>eudicotyledons</taxon>
        <taxon>Gunneridae</taxon>
        <taxon>Pentapetalae</taxon>
        <taxon>asterids</taxon>
        <taxon>lamiids</taxon>
        <taxon>Solanales</taxon>
        <taxon>Solanaceae</taxon>
        <taxon>Solanoideae</taxon>
        <taxon>Solaneae</taxon>
        <taxon>Solanum</taxon>
    </lineage>
</organism>
<comment type="caution">
    <text evidence="1">The sequence shown here is derived from an EMBL/GenBank/DDBJ whole genome shotgun (WGS) entry which is preliminary data.</text>
</comment>
<evidence type="ECO:0000313" key="1">
    <source>
        <dbReference type="EMBL" id="KAG5602486.1"/>
    </source>
</evidence>
<name>A0A9J5YUB4_SOLCO</name>
<dbReference type="EMBL" id="JACXVP010000006">
    <property type="protein sequence ID" value="KAG5602486.1"/>
    <property type="molecule type" value="Genomic_DNA"/>
</dbReference>
<gene>
    <name evidence="1" type="ORF">H5410_033856</name>
</gene>
<accession>A0A9J5YUB4</accession>
<proteinExistence type="predicted"/>